<accession>A0A0F9SCU3</accession>
<evidence type="ECO:0000256" key="1">
    <source>
        <dbReference type="SAM" id="MobiDB-lite"/>
    </source>
</evidence>
<dbReference type="AlphaFoldDB" id="A0A0F9SCU3"/>
<feature type="region of interest" description="Disordered" evidence="1">
    <location>
        <begin position="592"/>
        <end position="651"/>
    </location>
</feature>
<gene>
    <name evidence="2" type="ORF">LCGC14_0468910</name>
</gene>
<name>A0A0F9SCU3_9ZZZZ</name>
<reference evidence="2" key="1">
    <citation type="journal article" date="2015" name="Nature">
        <title>Complex archaea that bridge the gap between prokaryotes and eukaryotes.</title>
        <authorList>
            <person name="Spang A."/>
            <person name="Saw J.H."/>
            <person name="Jorgensen S.L."/>
            <person name="Zaremba-Niedzwiedzka K."/>
            <person name="Martijn J."/>
            <person name="Lind A.E."/>
            <person name="van Eijk R."/>
            <person name="Schleper C."/>
            <person name="Guy L."/>
            <person name="Ettema T.J."/>
        </authorList>
    </citation>
    <scope>NUCLEOTIDE SEQUENCE</scope>
</reference>
<sequence length="810" mass="90569">MTIRDCEQRDRDPDRPAIEQRVCLFSKDGTELLGRHPDAESAKAQEAAIHARGGSVRNTMKKYIKLAEVPDSAIKSLYDQRWGEGTMKALGEDFPLDSKAAQFLFHSVWNAVIQLMDKSLMGQKVDTTEFAQDPTFMQSLAGLAYFVTDDAIKSSLGIKSDSLQKGTGYAEALMAVLGKEADAAATLEGLKQKAAPIVDKAFDQVTQYLKEAPAEPQQKAAAAEQATNRTRAEVFMQYCALTGEQEEIEGLDDQQITVDEVMQYYRDADEAAVVELVDEFNDGVWLNDVQEFLHDADTVLENHGVEVLDLGSEAERWKMDYDEAAIAYYSNTGDTYHPTFLWDIGNEQMLFTDWGDFVEGWELKRQQELGDEYQSDEDFYGAETQTKDVVAETDESDDSPAAKQDIVAAAKEAAPENPTLAESADASIDIWAQGLPRDAAGPATVWLYPIIAMDASPDQWLATAETEGLYVPAAKYDIPYVQEYLQRELNDQLATRLTADTRAGTVGTFLYAEQDNKWGLQYETPAVEDVIAHMESVEPTEAAVPVCSDEEQHRAEVHQQLDAMGLEQEIIALAAEATAPKMVQHRGQLYREATEQEAREARETSRGPDHRPLGRDRDSRAPSMQLTQQIGKLPRGKQKQKRKPVEPDAKDEKESLLLRGLKWLDKKSHEAAAPRSRWGRLRTADIRTAEPIFATIVYDPNYSGIGKFNNNVDEAVHEMALDGWGEAIGDVEELGHYDLLKFGIDDPLVVDYGDHEDRVEAAIVETSNQGFVQVHYFDSEREAESAWTDVEAKYDEFYDEVELENPGYFA</sequence>
<dbReference type="EMBL" id="LAZR01000493">
    <property type="protein sequence ID" value="KKN66705.1"/>
    <property type="molecule type" value="Genomic_DNA"/>
</dbReference>
<comment type="caution">
    <text evidence="2">The sequence shown here is derived from an EMBL/GenBank/DDBJ whole genome shotgun (WGS) entry which is preliminary data.</text>
</comment>
<proteinExistence type="predicted"/>
<organism evidence="2">
    <name type="scientific">marine sediment metagenome</name>
    <dbReference type="NCBI Taxonomy" id="412755"/>
    <lineage>
        <taxon>unclassified sequences</taxon>
        <taxon>metagenomes</taxon>
        <taxon>ecological metagenomes</taxon>
    </lineage>
</organism>
<feature type="compositionally biased region" description="Basic and acidic residues" evidence="1">
    <location>
        <begin position="592"/>
        <end position="620"/>
    </location>
</feature>
<evidence type="ECO:0000313" key="2">
    <source>
        <dbReference type="EMBL" id="KKN66705.1"/>
    </source>
</evidence>
<protein>
    <submittedName>
        <fullName evidence="2">Uncharacterized protein</fullName>
    </submittedName>
</protein>